<dbReference type="InterPro" id="IPR029060">
    <property type="entry name" value="PIN-like_dom_sf"/>
</dbReference>
<protein>
    <submittedName>
        <fullName evidence="3">Ribonuclease VapC3</fullName>
        <ecNumber evidence="3">3.1.-.-</ecNumber>
    </submittedName>
</protein>
<dbReference type="SUPFAM" id="SSF88723">
    <property type="entry name" value="PIN domain-like"/>
    <property type="match status" value="1"/>
</dbReference>
<feature type="domain" description="PIN" evidence="2">
    <location>
        <begin position="5"/>
        <end position="125"/>
    </location>
</feature>
<name>A0A7G9ZAB1_9EURY</name>
<dbReference type="InterPro" id="IPR002716">
    <property type="entry name" value="PIN_dom"/>
</dbReference>
<organism evidence="3">
    <name type="scientific">Candidatus Methanophaga sp. ANME-1 ERB7</name>
    <dbReference type="NCBI Taxonomy" id="2759913"/>
    <lineage>
        <taxon>Archaea</taxon>
        <taxon>Methanobacteriati</taxon>
        <taxon>Methanobacteriota</taxon>
        <taxon>Stenosarchaea group</taxon>
        <taxon>Methanomicrobia</taxon>
        <taxon>Candidatus Methanophagales</taxon>
        <taxon>Candidatus Methanophagaceae</taxon>
        <taxon>Candidatus Methanophaga</taxon>
    </lineage>
</organism>
<dbReference type="AlphaFoldDB" id="A0A7G9ZAB1"/>
<accession>A0A7G9ZAB1</accession>
<dbReference type="InterPro" id="IPR044153">
    <property type="entry name" value="PIN_Pae0151-like"/>
</dbReference>
<dbReference type="EMBL" id="MT631682">
    <property type="protein sequence ID" value="QNO57195.1"/>
    <property type="molecule type" value="Genomic_DNA"/>
</dbReference>
<evidence type="ECO:0000313" key="3">
    <source>
        <dbReference type="EMBL" id="QNO57195.1"/>
    </source>
</evidence>
<evidence type="ECO:0000256" key="1">
    <source>
        <dbReference type="ARBA" id="ARBA00022842"/>
    </source>
</evidence>
<dbReference type="EC" id="3.1.-.-" evidence="3"/>
<sequence length="141" mass="15992">MQDRVILDSSVIAAIFFKEDSSEKAEMAAENYKLITVDLAIAEVANVAWKRVMFFDESKEIALKALRRGIDFITSVCEVISTQKLLEDAFEIAIADKTTIYDSFFIAASEREKVPLLTTDGKLYEKVKSKRNLKLIYGRVK</sequence>
<dbReference type="InterPro" id="IPR051619">
    <property type="entry name" value="TypeII_TA_RNase_PINc/VapC"/>
</dbReference>
<dbReference type="Gene3D" id="3.40.50.1010">
    <property type="entry name" value="5'-nuclease"/>
    <property type="match status" value="1"/>
</dbReference>
<proteinExistence type="predicted"/>
<reference evidence="3" key="1">
    <citation type="submission" date="2020-06" db="EMBL/GenBank/DDBJ databases">
        <title>Unique genomic features of the anaerobic methanotrophic archaea.</title>
        <authorList>
            <person name="Chadwick G.L."/>
            <person name="Skennerton C.T."/>
            <person name="Laso-Perez R."/>
            <person name="Leu A.O."/>
            <person name="Speth D.R."/>
            <person name="Yu H."/>
            <person name="Morgan-Lang C."/>
            <person name="Hatzenpichler R."/>
            <person name="Goudeau D."/>
            <person name="Malmstrom R."/>
            <person name="Brazelton W.J."/>
            <person name="Woyke T."/>
            <person name="Hallam S.J."/>
            <person name="Tyson G.W."/>
            <person name="Wegener G."/>
            <person name="Boetius A."/>
            <person name="Orphan V."/>
        </authorList>
    </citation>
    <scope>NUCLEOTIDE SEQUENCE</scope>
</reference>
<dbReference type="PANTHER" id="PTHR35901:SF1">
    <property type="entry name" value="EXONUCLEASE VAPC9"/>
    <property type="match status" value="1"/>
</dbReference>
<gene>
    <name evidence="3" type="primary">vapC3_1</name>
    <name evidence="3" type="ORF">LOCNCDEO_00006</name>
</gene>
<dbReference type="GO" id="GO:0016787">
    <property type="term" value="F:hydrolase activity"/>
    <property type="evidence" value="ECO:0007669"/>
    <property type="project" value="UniProtKB-KW"/>
</dbReference>
<evidence type="ECO:0000259" key="2">
    <source>
        <dbReference type="Pfam" id="PF01850"/>
    </source>
</evidence>
<dbReference type="CDD" id="cd09873">
    <property type="entry name" value="PIN_Pae0151-like"/>
    <property type="match status" value="1"/>
</dbReference>
<keyword evidence="3" id="KW-0378">Hydrolase</keyword>
<dbReference type="Pfam" id="PF01850">
    <property type="entry name" value="PIN"/>
    <property type="match status" value="1"/>
</dbReference>
<keyword evidence="1" id="KW-0460">Magnesium</keyword>
<dbReference type="PANTHER" id="PTHR35901">
    <property type="entry name" value="RIBONUCLEASE VAPC3"/>
    <property type="match status" value="1"/>
</dbReference>